<reference evidence="1 2" key="1">
    <citation type="submission" date="2018-07" db="EMBL/GenBank/DDBJ databases">
        <title>Freshwater and sediment microbial communities from various areas in North America, analyzing microbe dynamics in response to fracking.</title>
        <authorList>
            <person name="Lamendella R."/>
        </authorList>
    </citation>
    <scope>NUCLEOTIDE SEQUENCE [LARGE SCALE GENOMIC DNA]</scope>
    <source>
        <strain evidence="1 2">160A</strain>
    </source>
</reference>
<proteinExistence type="predicted"/>
<dbReference type="OrthoDB" id="1118000at2"/>
<dbReference type="STRING" id="1168289.GCA_000259075_00635"/>
<dbReference type="RefSeq" id="WP_106152270.1">
    <property type="nucleotide sequence ID" value="NZ_PVTS01000004.1"/>
</dbReference>
<sequence length="160" mass="18442">MKNIELGKGVDNLQFGMTREEFKAIMGEPDEIEVMENEDMAEDTSEAWHYDEIELSASFDQMEDWRLTSLAVSSKEYTFEGVDLIGLSQQEVMDQIEMLGLGDVSIEELSDDEDNSQQIATLLDVSLNLWFDNGILSEIQWGPYWDEEEEELIWPGEEEE</sequence>
<keyword evidence="2" id="KW-1185">Reference proteome</keyword>
<accession>A0A2T0XPL2</accession>
<evidence type="ECO:0000313" key="1">
    <source>
        <dbReference type="EMBL" id="RCW30384.1"/>
    </source>
</evidence>
<name>A0A2T0XPL2_9BACT</name>
<dbReference type="EMBL" id="QPIZ01000022">
    <property type="protein sequence ID" value="RCW30384.1"/>
    <property type="molecule type" value="Genomic_DNA"/>
</dbReference>
<dbReference type="Proteomes" id="UP000252733">
    <property type="component" value="Unassembled WGS sequence"/>
</dbReference>
<organism evidence="1 2">
    <name type="scientific">Marinilabilia salmonicolor</name>
    <dbReference type="NCBI Taxonomy" id="989"/>
    <lineage>
        <taxon>Bacteria</taxon>
        <taxon>Pseudomonadati</taxon>
        <taxon>Bacteroidota</taxon>
        <taxon>Bacteroidia</taxon>
        <taxon>Marinilabiliales</taxon>
        <taxon>Marinilabiliaceae</taxon>
        <taxon>Marinilabilia</taxon>
    </lineage>
</organism>
<comment type="caution">
    <text evidence="1">The sequence shown here is derived from an EMBL/GenBank/DDBJ whole genome shotgun (WGS) entry which is preliminary data.</text>
</comment>
<dbReference type="AlphaFoldDB" id="A0A2T0XPL2"/>
<evidence type="ECO:0000313" key="2">
    <source>
        <dbReference type="Proteomes" id="UP000252733"/>
    </source>
</evidence>
<protein>
    <submittedName>
        <fullName evidence="1">Uncharacterized protein</fullName>
    </submittedName>
</protein>
<gene>
    <name evidence="1" type="ORF">DFO77_12234</name>
</gene>